<gene>
    <name evidence="1" type="ORF">B9G99_13685</name>
</gene>
<evidence type="ECO:0000313" key="1">
    <source>
        <dbReference type="EMBL" id="ARS53784.1"/>
    </source>
</evidence>
<dbReference type="RefSeq" id="WP_086622659.1">
    <property type="nucleotide sequence ID" value="NZ_CP021323.1"/>
</dbReference>
<protein>
    <submittedName>
        <fullName evidence="1">Uncharacterized protein</fullName>
    </submittedName>
</protein>
<dbReference type="EMBL" id="CP021323">
    <property type="protein sequence ID" value="ARS53784.1"/>
    <property type="molecule type" value="Genomic_DNA"/>
</dbReference>
<sequence>MSFLLLMNEGRPTPWLLIELSLGNVARLLWAALLLVDQRIDGRHRASPVGAIISITCRHDPVRDASIAGKSEPDVDLQAMLG</sequence>
<dbReference type="Proteomes" id="UP000250025">
    <property type="component" value="Chromosome"/>
</dbReference>
<evidence type="ECO:0000313" key="2">
    <source>
        <dbReference type="Proteomes" id="UP000250025"/>
    </source>
</evidence>
<dbReference type="OrthoDB" id="9964096at2"/>
<keyword evidence="2" id="KW-1185">Reference proteome</keyword>
<reference evidence="1 2" key="1">
    <citation type="journal article" date="2017" name="Int. J. Syst. Evol. Microbiol.">
        <title>Kushneria konosiri sp. nov., isolated from the Korean salt-fermented seafood Daemi-jeot.</title>
        <authorList>
            <person name="Yun J.H."/>
            <person name="Park S.K."/>
            <person name="Lee J.Y."/>
            <person name="Jung M.J."/>
            <person name="Bae J.W."/>
        </authorList>
    </citation>
    <scope>NUCLEOTIDE SEQUENCE [LARGE SCALE GENOMIC DNA]</scope>
    <source>
        <strain evidence="1 2">X49</strain>
    </source>
</reference>
<proteinExistence type="predicted"/>
<accession>A0A2Z2H8V6</accession>
<dbReference type="AlphaFoldDB" id="A0A2Z2H8V6"/>
<dbReference type="KEGG" id="kus:B9G99_13685"/>
<name>A0A2Z2H8V6_9GAMM</name>
<organism evidence="1 2">
    <name type="scientific">Kushneria konosiri</name>
    <dbReference type="NCBI Taxonomy" id="698828"/>
    <lineage>
        <taxon>Bacteria</taxon>
        <taxon>Pseudomonadati</taxon>
        <taxon>Pseudomonadota</taxon>
        <taxon>Gammaproteobacteria</taxon>
        <taxon>Oceanospirillales</taxon>
        <taxon>Halomonadaceae</taxon>
        <taxon>Kushneria</taxon>
    </lineage>
</organism>